<reference evidence="3" key="1">
    <citation type="journal article" date="2020" name="Plant J.">
        <title>Transposons played a major role in the diversification between the closely related almond and peach genomes: results from the almond genome sequence.</title>
        <authorList>
            <person name="Alioto T."/>
            <person name="Alexiou K.G."/>
            <person name="Bardil A."/>
            <person name="Barteri F."/>
            <person name="Castanera R."/>
            <person name="Cruz F."/>
            <person name="Dhingra A."/>
            <person name="Duval H."/>
            <person name="Fernandez I Marti A."/>
            <person name="Frias L."/>
            <person name="Galan B."/>
            <person name="Garcia J.L."/>
            <person name="Howad W."/>
            <person name="Gomez-Garrido J."/>
            <person name="Gut M."/>
            <person name="Julca I."/>
            <person name="Morata J."/>
            <person name="Puigdomenech P."/>
            <person name="Ribeca P."/>
            <person name="Rubio Cabetas M.J."/>
            <person name="Vlasova A."/>
            <person name="Wirthensohn M."/>
            <person name="Garcia-Mas J."/>
            <person name="Gabaldon T."/>
            <person name="Casacuberta J.M."/>
            <person name="Arus P."/>
        </authorList>
    </citation>
    <scope>NUCLEOTIDE SEQUENCE [LARGE SCALE GENOMIC DNA]</scope>
    <source>
        <strain evidence="3">cv. Texas</strain>
    </source>
</reference>
<dbReference type="Gramene" id="VVA33085">
    <property type="protein sequence ID" value="VVA33085"/>
    <property type="gene ID" value="Prudul26B025893"/>
</dbReference>
<dbReference type="InParanoid" id="A0A5E4FZU6"/>
<dbReference type="Proteomes" id="UP000327085">
    <property type="component" value="Chromosome 6"/>
</dbReference>
<dbReference type="EMBL" id="CABIKO010000273">
    <property type="protein sequence ID" value="VVA33085.1"/>
    <property type="molecule type" value="Genomic_DNA"/>
</dbReference>
<organism evidence="2 3">
    <name type="scientific">Prunus dulcis</name>
    <name type="common">Almond</name>
    <name type="synonym">Amygdalus dulcis</name>
    <dbReference type="NCBI Taxonomy" id="3755"/>
    <lineage>
        <taxon>Eukaryota</taxon>
        <taxon>Viridiplantae</taxon>
        <taxon>Streptophyta</taxon>
        <taxon>Embryophyta</taxon>
        <taxon>Tracheophyta</taxon>
        <taxon>Spermatophyta</taxon>
        <taxon>Magnoliopsida</taxon>
        <taxon>eudicotyledons</taxon>
        <taxon>Gunneridae</taxon>
        <taxon>Pentapetalae</taxon>
        <taxon>rosids</taxon>
        <taxon>fabids</taxon>
        <taxon>Rosales</taxon>
        <taxon>Rosaceae</taxon>
        <taxon>Amygdaloideae</taxon>
        <taxon>Amygdaleae</taxon>
        <taxon>Prunus</taxon>
    </lineage>
</organism>
<sequence>MIAKLLLEILHTPTRRKLDTYATPIPTFLSTVAAVLTYRSNQKQKSYPKRRDLVTTPSAVEFQNPSRRRETLAKPTLLA</sequence>
<dbReference type="AlphaFoldDB" id="A0A5E4FZU6"/>
<protein>
    <submittedName>
        <fullName evidence="2">Uncharacterized protein</fullName>
    </submittedName>
</protein>
<evidence type="ECO:0000313" key="3">
    <source>
        <dbReference type="Proteomes" id="UP000327085"/>
    </source>
</evidence>
<name>A0A5E4FZU6_PRUDU</name>
<evidence type="ECO:0000313" key="2">
    <source>
        <dbReference type="EMBL" id="VVA33085.1"/>
    </source>
</evidence>
<feature type="region of interest" description="Disordered" evidence="1">
    <location>
        <begin position="41"/>
        <end position="79"/>
    </location>
</feature>
<feature type="compositionally biased region" description="Polar residues" evidence="1">
    <location>
        <begin position="55"/>
        <end position="65"/>
    </location>
</feature>
<evidence type="ECO:0000256" key="1">
    <source>
        <dbReference type="SAM" id="MobiDB-lite"/>
    </source>
</evidence>
<accession>A0A5E4FZU6</accession>
<proteinExistence type="predicted"/>
<gene>
    <name evidence="2" type="ORF">ALMOND_2B025893</name>
</gene>